<feature type="signal peptide" evidence="1">
    <location>
        <begin position="1"/>
        <end position="23"/>
    </location>
</feature>
<sequence>MRIPLILAATSLALSACSPSEKAQTGDGLRSDIPLRTVTYFIKNDSDRAEMDAVCTAWKGSQRPITSWPAVVTENCNNADTARYQLIQKREREKFKKQMGI</sequence>
<protein>
    <recommendedName>
        <fullName evidence="3">Lipoprotein</fullName>
    </recommendedName>
</protein>
<dbReference type="AlphaFoldDB" id="A0A0D5A0B1"/>
<evidence type="ECO:0008006" key="3">
    <source>
        <dbReference type="Google" id="ProtNLM"/>
    </source>
</evidence>
<feature type="chain" id="PRO_5002290454" description="Lipoprotein" evidence="1">
    <location>
        <begin position="24"/>
        <end position="101"/>
    </location>
</feature>
<reference evidence="2" key="1">
    <citation type="submission" date="2014-06" db="EMBL/GenBank/DDBJ databases">
        <title>Molecular and ecological studies on carbamate pesticide degrading bacteria isolated from agricultural soils.</title>
        <authorList>
            <person name="Kim D.-U."/>
            <person name="Ka J.-O."/>
        </authorList>
    </citation>
    <scope>NUCLEOTIDE SEQUENCE</scope>
    <source>
        <strain evidence="2">JE1</strain>
        <plasmid evidence="2">pJE1</plasmid>
    </source>
</reference>
<dbReference type="RefSeq" id="WP_087575569.1">
    <property type="nucleotide sequence ID" value="NZ_KM017071.1"/>
</dbReference>
<gene>
    <name evidence="2" type="ORF">pJE1_196</name>
</gene>
<dbReference type="PROSITE" id="PS51257">
    <property type="entry name" value="PROKAR_LIPOPROTEIN"/>
    <property type="match status" value="1"/>
</dbReference>
<evidence type="ECO:0000313" key="2">
    <source>
        <dbReference type="EMBL" id="AJW29618.1"/>
    </source>
</evidence>
<proteinExistence type="predicted"/>
<dbReference type="EMBL" id="KM017071">
    <property type="protein sequence ID" value="AJW29618.1"/>
    <property type="molecule type" value="Genomic_DNA"/>
</dbReference>
<organism evidence="2">
    <name type="scientific">Sphingomonas sp. JE1</name>
    <dbReference type="NCBI Taxonomy" id="1628059"/>
    <lineage>
        <taxon>Bacteria</taxon>
        <taxon>Pseudomonadati</taxon>
        <taxon>Pseudomonadota</taxon>
        <taxon>Alphaproteobacteria</taxon>
        <taxon>Sphingomonadales</taxon>
        <taxon>Sphingomonadaceae</taxon>
        <taxon>Sphingomonas</taxon>
    </lineage>
</organism>
<geneLocation type="plasmid" evidence="2">
    <name>pJE1</name>
</geneLocation>
<accession>A0A0D5A0B1</accession>
<keyword evidence="2" id="KW-0614">Plasmid</keyword>
<name>A0A0D5A0B1_9SPHN</name>
<evidence type="ECO:0000256" key="1">
    <source>
        <dbReference type="SAM" id="SignalP"/>
    </source>
</evidence>
<keyword evidence="1" id="KW-0732">Signal</keyword>